<dbReference type="HOGENOM" id="CLU_326088_0_0_1"/>
<dbReference type="SMR" id="F6H7T4"/>
<dbReference type="Gene3D" id="3.80.10.10">
    <property type="entry name" value="Ribonuclease Inhibitor"/>
    <property type="match status" value="1"/>
</dbReference>
<feature type="region of interest" description="Disordered" evidence="1">
    <location>
        <begin position="833"/>
        <end position="863"/>
    </location>
</feature>
<name>F6H7T4_VITVI</name>
<keyword evidence="4" id="KW-1185">Reference proteome</keyword>
<dbReference type="EMBL" id="FN595252">
    <property type="protein sequence ID" value="CCB48276.1"/>
    <property type="molecule type" value="Genomic_DNA"/>
</dbReference>
<dbReference type="InterPro" id="IPR032675">
    <property type="entry name" value="LRR_dom_sf"/>
</dbReference>
<dbReference type="InterPro" id="IPR036047">
    <property type="entry name" value="F-box-like_dom_sf"/>
</dbReference>
<dbReference type="InterPro" id="IPR055357">
    <property type="entry name" value="LRR_At1g61320_AtMIF1"/>
</dbReference>
<dbReference type="InterPro" id="IPR051150">
    <property type="entry name" value="SWT21/TCAB1_mRNA_Telomere"/>
</dbReference>
<dbReference type="PANTHER" id="PTHR13211">
    <property type="entry name" value="TELOMERASE CAJAL BODY PROTEIN 1"/>
    <property type="match status" value="1"/>
</dbReference>
<dbReference type="eggNOG" id="KOG2919">
    <property type="taxonomic scope" value="Eukaryota"/>
</dbReference>
<dbReference type="InterPro" id="IPR001680">
    <property type="entry name" value="WD40_rpt"/>
</dbReference>
<reference evidence="4" key="1">
    <citation type="journal article" date="2007" name="Nature">
        <title>The grapevine genome sequence suggests ancestral hexaploidization in major angiosperm phyla.</title>
        <authorList>
            <consortium name="The French-Italian Public Consortium for Grapevine Genome Characterization."/>
            <person name="Jaillon O."/>
            <person name="Aury J.-M."/>
            <person name="Noel B."/>
            <person name="Policriti A."/>
            <person name="Clepet C."/>
            <person name="Casagrande A."/>
            <person name="Choisne N."/>
            <person name="Aubourg S."/>
            <person name="Vitulo N."/>
            <person name="Jubin C."/>
            <person name="Vezzi A."/>
            <person name="Legeai F."/>
            <person name="Hugueney P."/>
            <person name="Dasilva C."/>
            <person name="Horner D."/>
            <person name="Mica E."/>
            <person name="Jublot D."/>
            <person name="Poulain J."/>
            <person name="Bruyere C."/>
            <person name="Billault A."/>
            <person name="Segurens B."/>
            <person name="Gouyvenoux M."/>
            <person name="Ugarte E."/>
            <person name="Cattonaro F."/>
            <person name="Anthouard V."/>
            <person name="Vico V."/>
            <person name="Del Fabbro C."/>
            <person name="Alaux M."/>
            <person name="Di Gaspero G."/>
            <person name="Dumas V."/>
            <person name="Felice N."/>
            <person name="Paillard S."/>
            <person name="Juman I."/>
            <person name="Moroldo M."/>
            <person name="Scalabrin S."/>
            <person name="Canaguier A."/>
            <person name="Le Clainche I."/>
            <person name="Malacrida G."/>
            <person name="Durand E."/>
            <person name="Pesole G."/>
            <person name="Laucou V."/>
            <person name="Chatelet P."/>
            <person name="Merdinoglu D."/>
            <person name="Delledonne M."/>
            <person name="Pezzotti M."/>
            <person name="Lecharny A."/>
            <person name="Scarpelli C."/>
            <person name="Artiguenave F."/>
            <person name="Pe M.E."/>
            <person name="Valle G."/>
            <person name="Morgante M."/>
            <person name="Caboche M."/>
            <person name="Adam-Blondon A.-F."/>
            <person name="Weissenbach J."/>
            <person name="Quetier F."/>
            <person name="Wincker P."/>
        </authorList>
    </citation>
    <scope>NUCLEOTIDE SEQUENCE [LARGE SCALE GENOMIC DNA]</scope>
    <source>
        <strain evidence="4">cv. Pinot noir / PN40024</strain>
    </source>
</reference>
<accession>F6H7T4</accession>
<dbReference type="OrthoDB" id="786450at2759"/>
<dbReference type="InParanoid" id="F6H7T4"/>
<dbReference type="Pfam" id="PF23622">
    <property type="entry name" value="LRR_At1g61320_AtMIF1"/>
    <property type="match status" value="1"/>
</dbReference>
<dbReference type="PANTHER" id="PTHR13211:SF0">
    <property type="entry name" value="TELOMERASE CAJAL BODY PROTEIN 1"/>
    <property type="match status" value="1"/>
</dbReference>
<evidence type="ECO:0000256" key="1">
    <source>
        <dbReference type="SAM" id="MobiDB-lite"/>
    </source>
</evidence>
<evidence type="ECO:0000313" key="3">
    <source>
        <dbReference type="EMBL" id="CCB48276.1"/>
    </source>
</evidence>
<dbReference type="Proteomes" id="UP000009183">
    <property type="component" value="Unassembled WGS sequence, unordered"/>
</dbReference>
<dbReference type="SMART" id="SM00320">
    <property type="entry name" value="WD40"/>
    <property type="match status" value="5"/>
</dbReference>
<dbReference type="InterPro" id="IPR001810">
    <property type="entry name" value="F-box_dom"/>
</dbReference>
<dbReference type="AlphaFoldDB" id="F6H7T4"/>
<feature type="compositionally biased region" description="Low complexity" evidence="1">
    <location>
        <begin position="393"/>
        <end position="406"/>
    </location>
</feature>
<dbReference type="InterPro" id="IPR036322">
    <property type="entry name" value="WD40_repeat_dom_sf"/>
</dbReference>
<dbReference type="PROSITE" id="PS50181">
    <property type="entry name" value="FBOX"/>
    <property type="match status" value="1"/>
</dbReference>
<organism evidence="3 4">
    <name type="scientific">Vitis vinifera</name>
    <name type="common">Grape</name>
    <dbReference type="NCBI Taxonomy" id="29760"/>
    <lineage>
        <taxon>Eukaryota</taxon>
        <taxon>Viridiplantae</taxon>
        <taxon>Streptophyta</taxon>
        <taxon>Embryophyta</taxon>
        <taxon>Tracheophyta</taxon>
        <taxon>Spermatophyta</taxon>
        <taxon>Magnoliopsida</taxon>
        <taxon>eudicotyledons</taxon>
        <taxon>Gunneridae</taxon>
        <taxon>Pentapetalae</taxon>
        <taxon>rosids</taxon>
        <taxon>Vitales</taxon>
        <taxon>Vitaceae</taxon>
        <taxon>Viteae</taxon>
        <taxon>Vitis</taxon>
    </lineage>
</organism>
<dbReference type="Gene3D" id="2.130.10.10">
    <property type="entry name" value="YVTN repeat-like/Quinoprotein amine dehydrogenase"/>
    <property type="match status" value="1"/>
</dbReference>
<evidence type="ECO:0000313" key="4">
    <source>
        <dbReference type="Proteomes" id="UP000009183"/>
    </source>
</evidence>
<dbReference type="PaxDb" id="29760-VIT_00s0181g00120.t01"/>
<evidence type="ECO:0000259" key="2">
    <source>
        <dbReference type="PROSITE" id="PS50181"/>
    </source>
</evidence>
<dbReference type="InterPro" id="IPR015943">
    <property type="entry name" value="WD40/YVTN_repeat-like_dom_sf"/>
</dbReference>
<dbReference type="Pfam" id="PF00646">
    <property type="entry name" value="F-box"/>
    <property type="match status" value="1"/>
</dbReference>
<feature type="region of interest" description="Disordered" evidence="1">
    <location>
        <begin position="388"/>
        <end position="414"/>
    </location>
</feature>
<sequence>MSVTEAMEEGEEEQPNLGDEAEEIGNEAKQVEEEYSWPVIRFDVPPHRAYHFCHQFRTPSNPNNFLKGVKWSPDGSCFLTSSEDNTLRLFSLPENGSDHHESACDEDSYAASIVVSEGESIHDHCWYPYMSASDPVTCVFASTTRDHPIHLWDAASGELRCTYRAYDAVDEITTAFSIAFNPAGTKIFAGYNKCLRVFDVHRPGRDFEQYSTIKGNKEGQSGIIAAIAFCPTHTGMLATGSYSRTTAIYREDNMELLYILHGQEGGVTNVQFSKDGNFLYTGGRKDPYILCWDIRNTVNTVYKLYRSTETTNQRIFFDIEPGGRHLGTGGQDGLVHIYDLQTGQWISCFQAASDTINGFSFHPFLPMAASSSGHRRFGIPESNEDLSLGISGPSSQPQKLSLSPAPKRFKRNHPQKDLPYDVVEKIFSFLPIKKVVQLGTVSMRFRNSWFINRKLHFDEDFAKGRGREEIMWILNSVFRHHLGSKIDSFRLYFNHDGMESKAESWIRKSVKKGVEELDLDFRQGKEPFQIVSDLIDVESIRVLKLSFCELHLPLKPKGLCSLNTLVLRKMPASEGLIQTVFANCLLLENLELLHCSKVFHLKISTGKLKRFRELKVVECTDLSSIHISAPTLRSFFYHGYFSKLSFNGSLPQLKDVILCCPPARSCLEMVRTRNLLLNLVHVACLTVSSTFLESVFNSSSLKFGVDPSENPEMALGRRHGSQMKGGDEELGLGFAPVTRSLSRKRILVSSNTESSSPSSVLRTPLKRRCGEMVEEKAEKSMLEAMPQDILIRILCGVDHDDLKQLFHVSNTIRDATLIAKKSHFAYSTPSKVQTFRSPLDPEESSGFDDLQTPDAPKQSRHFRSRLRGRKLSGIAIALFSSDEE</sequence>
<gene>
    <name evidence="3" type="ORF">VIT_00s0181g00120</name>
</gene>
<feature type="domain" description="F-box" evidence="2">
    <location>
        <begin position="412"/>
        <end position="460"/>
    </location>
</feature>
<dbReference type="SUPFAM" id="SSF50978">
    <property type="entry name" value="WD40 repeat-like"/>
    <property type="match status" value="1"/>
</dbReference>
<dbReference type="SUPFAM" id="SSF81383">
    <property type="entry name" value="F-box domain"/>
    <property type="match status" value="1"/>
</dbReference>
<protein>
    <recommendedName>
        <fullName evidence="2">F-box domain-containing protein</fullName>
    </recommendedName>
</protein>
<dbReference type="STRING" id="29760.F6H7T4"/>
<dbReference type="ExpressionAtlas" id="F6H7T4">
    <property type="expression patterns" value="baseline and differential"/>
</dbReference>
<proteinExistence type="predicted"/>
<dbReference type="Pfam" id="PF00400">
    <property type="entry name" value="WD40"/>
    <property type="match status" value="2"/>
</dbReference>